<evidence type="ECO:0000256" key="1">
    <source>
        <dbReference type="ARBA" id="ARBA00023002"/>
    </source>
</evidence>
<dbReference type="PANTHER" id="PTHR22981:SF7">
    <property type="entry name" value="3-HYDROXYISOBUTYRATE DEHYDROGENASE, MITOCHONDRIAL"/>
    <property type="match status" value="1"/>
</dbReference>
<evidence type="ECO:0000313" key="7">
    <source>
        <dbReference type="Proteomes" id="UP000228987"/>
    </source>
</evidence>
<dbReference type="InterPro" id="IPR029154">
    <property type="entry name" value="HIBADH-like_NADP-bd"/>
</dbReference>
<dbReference type="Proteomes" id="UP000228987">
    <property type="component" value="Unassembled WGS sequence"/>
</dbReference>
<dbReference type="SUPFAM" id="SSF51735">
    <property type="entry name" value="NAD(P)-binding Rossmann-fold domains"/>
    <property type="match status" value="1"/>
</dbReference>
<dbReference type="PANTHER" id="PTHR22981">
    <property type="entry name" value="3-HYDROXYISOBUTYRATE DEHYDROGENASE-RELATED"/>
    <property type="match status" value="1"/>
</dbReference>
<feature type="domain" description="6-phosphogluconate dehydrogenase NADP-binding" evidence="4">
    <location>
        <begin position="7"/>
        <end position="167"/>
    </location>
</feature>
<dbReference type="InterPro" id="IPR006115">
    <property type="entry name" value="6PGDH_NADP-bd"/>
</dbReference>
<evidence type="ECO:0000256" key="3">
    <source>
        <dbReference type="PIRSR" id="PIRSR000103-1"/>
    </source>
</evidence>
<comment type="caution">
    <text evidence="6">The sequence shown here is derived from an EMBL/GenBank/DDBJ whole genome shotgun (WGS) entry which is preliminary data.</text>
</comment>
<dbReference type="GO" id="GO:0051287">
    <property type="term" value="F:NAD binding"/>
    <property type="evidence" value="ECO:0007669"/>
    <property type="project" value="InterPro"/>
</dbReference>
<dbReference type="InterPro" id="IPR008927">
    <property type="entry name" value="6-PGluconate_DH-like_C_sf"/>
</dbReference>
<reference evidence="7" key="1">
    <citation type="submission" date="2017-08" db="EMBL/GenBank/DDBJ databases">
        <title>A dynamic microbial community with high functional redundancy inhabits the cold, oxic subseafloor aquifer.</title>
        <authorList>
            <person name="Tully B.J."/>
            <person name="Wheat C.G."/>
            <person name="Glazer B.T."/>
            <person name="Huber J.A."/>
        </authorList>
    </citation>
    <scope>NUCLEOTIDE SEQUENCE [LARGE SCALE GENOMIC DNA]</scope>
</reference>
<protein>
    <submittedName>
        <fullName evidence="6">2-hydroxy-3-oxopropionate reductase</fullName>
    </submittedName>
</protein>
<dbReference type="GO" id="GO:0016616">
    <property type="term" value="F:oxidoreductase activity, acting on the CH-OH group of donors, NAD or NADP as acceptor"/>
    <property type="evidence" value="ECO:0007669"/>
    <property type="project" value="TreeGrafter"/>
</dbReference>
<feature type="domain" description="3-hydroxyisobutyrate dehydrogenase-like NAD-binding" evidence="5">
    <location>
        <begin position="172"/>
        <end position="291"/>
    </location>
</feature>
<dbReference type="AlphaFoldDB" id="A0A2A5C9Q8"/>
<dbReference type="Pfam" id="PF14833">
    <property type="entry name" value="NAD_binding_11"/>
    <property type="match status" value="1"/>
</dbReference>
<dbReference type="Gene3D" id="1.10.1040.10">
    <property type="entry name" value="N-(1-d-carboxylethyl)-l-norvaline Dehydrogenase, domain 2"/>
    <property type="match status" value="1"/>
</dbReference>
<evidence type="ECO:0000259" key="5">
    <source>
        <dbReference type="Pfam" id="PF14833"/>
    </source>
</evidence>
<evidence type="ECO:0000313" key="6">
    <source>
        <dbReference type="EMBL" id="PCJ40180.1"/>
    </source>
</evidence>
<dbReference type="Pfam" id="PF03446">
    <property type="entry name" value="NAD_binding_2"/>
    <property type="match status" value="1"/>
</dbReference>
<evidence type="ECO:0000256" key="2">
    <source>
        <dbReference type="ARBA" id="ARBA00023027"/>
    </source>
</evidence>
<name>A0A2A5C9Q8_9GAMM</name>
<dbReference type="SUPFAM" id="SSF48179">
    <property type="entry name" value="6-phosphogluconate dehydrogenase C-terminal domain-like"/>
    <property type="match status" value="1"/>
</dbReference>
<dbReference type="GO" id="GO:0050661">
    <property type="term" value="F:NADP binding"/>
    <property type="evidence" value="ECO:0007669"/>
    <property type="project" value="InterPro"/>
</dbReference>
<sequence>MSDKPVVGFVGIGNMGWPMAANVLKAGFALKVFDTSPEQVGKFVAEHEGAVGAKSMSDIAACELVVTMLPTGQIVREALLEVESSAFISHAKSGTVVIDMSSSEPTGTQELGAELVKKGVTLIDAPVSGGVAKAISGALTIMIGGDDAAAIEKSKAVLATMGERLFETGALGNGHAVKALNNYVAATAFAASSEAILIAKRFGLDPHTLVDIMNVSTGKSFHTEVVLKDHVIDEKYATGFQLGLLAKDVKIAADLGKAVGLDAPVSRLISQRWADALETVGFTADNTEAIKGWDKSL</sequence>
<organism evidence="6 7">
    <name type="scientific">SAR86 cluster bacterium</name>
    <dbReference type="NCBI Taxonomy" id="2030880"/>
    <lineage>
        <taxon>Bacteria</taxon>
        <taxon>Pseudomonadati</taxon>
        <taxon>Pseudomonadota</taxon>
        <taxon>Gammaproteobacteria</taxon>
        <taxon>SAR86 cluster</taxon>
    </lineage>
</organism>
<keyword evidence="1" id="KW-0560">Oxidoreductase</keyword>
<proteinExistence type="predicted"/>
<dbReference type="EMBL" id="NVWI01000010">
    <property type="protein sequence ID" value="PCJ40180.1"/>
    <property type="molecule type" value="Genomic_DNA"/>
</dbReference>
<dbReference type="PIRSF" id="PIRSF000103">
    <property type="entry name" value="HIBADH"/>
    <property type="match status" value="1"/>
</dbReference>
<gene>
    <name evidence="6" type="ORF">COA71_11770</name>
</gene>
<dbReference type="InterPro" id="IPR036291">
    <property type="entry name" value="NAD(P)-bd_dom_sf"/>
</dbReference>
<dbReference type="InterPro" id="IPR015815">
    <property type="entry name" value="HIBADH-related"/>
</dbReference>
<keyword evidence="2" id="KW-0520">NAD</keyword>
<evidence type="ECO:0000259" key="4">
    <source>
        <dbReference type="Pfam" id="PF03446"/>
    </source>
</evidence>
<dbReference type="Gene3D" id="3.40.50.720">
    <property type="entry name" value="NAD(P)-binding Rossmann-like Domain"/>
    <property type="match status" value="1"/>
</dbReference>
<dbReference type="InterPro" id="IPR013328">
    <property type="entry name" value="6PGD_dom2"/>
</dbReference>
<accession>A0A2A5C9Q8</accession>
<feature type="active site" evidence="3">
    <location>
        <position position="178"/>
    </location>
</feature>